<feature type="transmembrane region" description="Helical" evidence="7">
    <location>
        <begin position="214"/>
        <end position="233"/>
    </location>
</feature>
<dbReference type="GO" id="GO:0005886">
    <property type="term" value="C:plasma membrane"/>
    <property type="evidence" value="ECO:0007669"/>
    <property type="project" value="UniProtKB-SubCell"/>
</dbReference>
<accession>A0A936YK30</accession>
<evidence type="ECO:0000313" key="10">
    <source>
        <dbReference type="Proteomes" id="UP000633219"/>
    </source>
</evidence>
<evidence type="ECO:0000256" key="2">
    <source>
        <dbReference type="ARBA" id="ARBA00022448"/>
    </source>
</evidence>
<dbReference type="Gene3D" id="1.20.1720.10">
    <property type="entry name" value="Multidrug resistance protein D"/>
    <property type="match status" value="1"/>
</dbReference>
<organism evidence="9 10">
    <name type="scientific">Rhizobium setariae</name>
    <dbReference type="NCBI Taxonomy" id="2801340"/>
    <lineage>
        <taxon>Bacteria</taxon>
        <taxon>Pseudomonadati</taxon>
        <taxon>Pseudomonadota</taxon>
        <taxon>Alphaproteobacteria</taxon>
        <taxon>Hyphomicrobiales</taxon>
        <taxon>Rhizobiaceae</taxon>
        <taxon>Rhizobium/Agrobacterium group</taxon>
        <taxon>Rhizobium</taxon>
    </lineage>
</organism>
<feature type="transmembrane region" description="Helical" evidence="7">
    <location>
        <begin position="459"/>
        <end position="480"/>
    </location>
</feature>
<dbReference type="SUPFAM" id="SSF103473">
    <property type="entry name" value="MFS general substrate transporter"/>
    <property type="match status" value="2"/>
</dbReference>
<keyword evidence="2" id="KW-0813">Transport</keyword>
<dbReference type="EMBL" id="JAEQNC010000003">
    <property type="protein sequence ID" value="MBL0371755.1"/>
    <property type="molecule type" value="Genomic_DNA"/>
</dbReference>
<dbReference type="RefSeq" id="WP_201655134.1">
    <property type="nucleotide sequence ID" value="NZ_JAEQNC010000003.1"/>
</dbReference>
<evidence type="ECO:0000256" key="5">
    <source>
        <dbReference type="ARBA" id="ARBA00022989"/>
    </source>
</evidence>
<evidence type="ECO:0000256" key="6">
    <source>
        <dbReference type="ARBA" id="ARBA00023136"/>
    </source>
</evidence>
<dbReference type="Gene3D" id="1.20.1250.20">
    <property type="entry name" value="MFS general substrate transporter like domains"/>
    <property type="match status" value="1"/>
</dbReference>
<dbReference type="GO" id="GO:0022857">
    <property type="term" value="F:transmembrane transporter activity"/>
    <property type="evidence" value="ECO:0007669"/>
    <property type="project" value="InterPro"/>
</dbReference>
<feature type="transmembrane region" description="Helical" evidence="7">
    <location>
        <begin position="22"/>
        <end position="46"/>
    </location>
</feature>
<comment type="subcellular location">
    <subcellularLocation>
        <location evidence="1">Cell membrane</location>
        <topology evidence="1">Multi-pass membrane protein</topology>
    </subcellularLocation>
</comment>
<reference evidence="9" key="1">
    <citation type="submission" date="2021-01" db="EMBL/GenBank/DDBJ databases">
        <title>Rhizobium sp. strain KVB221 16S ribosomal RNA gene Genome sequencing and assembly.</title>
        <authorList>
            <person name="Kang M."/>
        </authorList>
    </citation>
    <scope>NUCLEOTIDE SEQUENCE</scope>
    <source>
        <strain evidence="9">KVB221</strain>
    </source>
</reference>
<dbReference type="NCBIfam" id="TIGR00711">
    <property type="entry name" value="efflux_EmrB"/>
    <property type="match status" value="1"/>
</dbReference>
<keyword evidence="5 7" id="KW-1133">Transmembrane helix</keyword>
<evidence type="ECO:0000256" key="7">
    <source>
        <dbReference type="SAM" id="Phobius"/>
    </source>
</evidence>
<dbReference type="Proteomes" id="UP000633219">
    <property type="component" value="Unassembled WGS sequence"/>
</dbReference>
<dbReference type="InterPro" id="IPR004638">
    <property type="entry name" value="EmrB-like"/>
</dbReference>
<feature type="transmembrane region" description="Helical" evidence="7">
    <location>
        <begin position="427"/>
        <end position="447"/>
    </location>
</feature>
<dbReference type="InterPro" id="IPR020846">
    <property type="entry name" value="MFS_dom"/>
</dbReference>
<feature type="transmembrane region" description="Helical" evidence="7">
    <location>
        <begin position="350"/>
        <end position="368"/>
    </location>
</feature>
<feature type="transmembrane region" description="Helical" evidence="7">
    <location>
        <begin position="183"/>
        <end position="202"/>
    </location>
</feature>
<feature type="transmembrane region" description="Helical" evidence="7">
    <location>
        <begin position="58"/>
        <end position="78"/>
    </location>
</feature>
<dbReference type="PROSITE" id="PS50850">
    <property type="entry name" value="MFS"/>
    <property type="match status" value="1"/>
</dbReference>
<evidence type="ECO:0000256" key="4">
    <source>
        <dbReference type="ARBA" id="ARBA00022692"/>
    </source>
</evidence>
<dbReference type="PANTHER" id="PTHR42718">
    <property type="entry name" value="MAJOR FACILITATOR SUPERFAMILY MULTIDRUG TRANSPORTER MFSC"/>
    <property type="match status" value="1"/>
</dbReference>
<keyword evidence="4 7" id="KW-0812">Transmembrane</keyword>
<gene>
    <name evidence="9" type="ORF">JJB09_06915</name>
</gene>
<protein>
    <submittedName>
        <fullName evidence="9">MFS transporter</fullName>
    </submittedName>
</protein>
<feature type="transmembrane region" description="Helical" evidence="7">
    <location>
        <begin position="284"/>
        <end position="309"/>
    </location>
</feature>
<feature type="domain" description="Major facilitator superfamily (MFS) profile" evidence="8">
    <location>
        <begin position="24"/>
        <end position="486"/>
    </location>
</feature>
<keyword evidence="6 7" id="KW-0472">Membrane</keyword>
<dbReference type="InterPro" id="IPR011701">
    <property type="entry name" value="MFS"/>
</dbReference>
<dbReference type="PRINTS" id="PR01036">
    <property type="entry name" value="TCRTETB"/>
</dbReference>
<name>A0A936YK30_9HYPH</name>
<keyword evidence="3" id="KW-1003">Cell membrane</keyword>
<proteinExistence type="predicted"/>
<evidence type="ECO:0000256" key="3">
    <source>
        <dbReference type="ARBA" id="ARBA00022475"/>
    </source>
</evidence>
<dbReference type="Pfam" id="PF07690">
    <property type="entry name" value="MFS_1"/>
    <property type="match status" value="1"/>
</dbReference>
<feature type="transmembrane region" description="Helical" evidence="7">
    <location>
        <begin position="321"/>
        <end position="338"/>
    </location>
</feature>
<feature type="transmembrane region" description="Helical" evidence="7">
    <location>
        <begin position="239"/>
        <end position="261"/>
    </location>
</feature>
<feature type="transmembrane region" description="Helical" evidence="7">
    <location>
        <begin position="90"/>
        <end position="109"/>
    </location>
</feature>
<dbReference type="CDD" id="cd17321">
    <property type="entry name" value="MFS_MMR_MDR_like"/>
    <property type="match status" value="1"/>
</dbReference>
<dbReference type="AlphaFoldDB" id="A0A936YK30"/>
<comment type="caution">
    <text evidence="9">The sequence shown here is derived from an EMBL/GenBank/DDBJ whole genome shotgun (WGS) entry which is preliminary data.</text>
</comment>
<sequence>MSQDAKLVEPLQGEAHAFERRWIAMFVLLMASFMNMIDVTIVNVALPSMQKNLGVSESGIEWVVAGYILAFALGLLPFGRYGDIVGKKKIFLIGVTAFTMASALCGLAANVEMLIGARVIQGIAGAVMTPQVLAIAQIMFPPRERAVAFSLFGLAAGLASVAGPVTGGTLIHANIIGLDWRPIFLINVPIGIACVIAGRRLIPDIKGNPALKNDWIGIVIAAAAIFCLIFPLIEGRGFGWPAWCFALMAIFVPFAALFVWWERRQNARGAAELVPLSLMKNHNFIYAALASMVFFSAMPGFFLILAIFLQSGYQLNPLESGLTTIPFPIGVLIASVITGRLGGRSPRLRIVFGSAMLVVAMLILRDIVSGVGEAIVRSDFILPLFLGGLGTGITISPLFQTALAGVPPHNAGSGSGALQSIQQMGGAFGVAIISEIFFSMLAGRMAGGMTAHDAFRASFATAVFYNIACYVIVALFALVLRAPPTQAKQPAAPVVAE</sequence>
<evidence type="ECO:0000313" key="9">
    <source>
        <dbReference type="EMBL" id="MBL0371755.1"/>
    </source>
</evidence>
<feature type="transmembrane region" description="Helical" evidence="7">
    <location>
        <begin position="148"/>
        <end position="171"/>
    </location>
</feature>
<feature type="transmembrane region" description="Helical" evidence="7">
    <location>
        <begin position="115"/>
        <end position="136"/>
    </location>
</feature>
<evidence type="ECO:0000259" key="8">
    <source>
        <dbReference type="PROSITE" id="PS50850"/>
    </source>
</evidence>
<feature type="transmembrane region" description="Helical" evidence="7">
    <location>
        <begin position="380"/>
        <end position="406"/>
    </location>
</feature>
<dbReference type="InterPro" id="IPR036259">
    <property type="entry name" value="MFS_trans_sf"/>
</dbReference>
<keyword evidence="10" id="KW-1185">Reference proteome</keyword>
<evidence type="ECO:0000256" key="1">
    <source>
        <dbReference type="ARBA" id="ARBA00004651"/>
    </source>
</evidence>
<dbReference type="PANTHER" id="PTHR42718:SF39">
    <property type="entry name" value="ACTINORHODIN TRANSPORTER-RELATED"/>
    <property type="match status" value="1"/>
</dbReference>